<feature type="domain" description="LIM zinc-binding" evidence="5">
    <location>
        <begin position="14"/>
        <end position="78"/>
    </location>
</feature>
<evidence type="ECO:0000313" key="6">
    <source>
        <dbReference type="EMBL" id="KAI1694800.1"/>
    </source>
</evidence>
<evidence type="ECO:0000256" key="3">
    <source>
        <dbReference type="ARBA" id="ARBA00023038"/>
    </source>
</evidence>
<evidence type="ECO:0000256" key="2">
    <source>
        <dbReference type="ARBA" id="ARBA00022833"/>
    </source>
</evidence>
<name>A0AAD4MJJ8_9BILA</name>
<comment type="caution">
    <text evidence="6">The sequence shown here is derived from an EMBL/GenBank/DDBJ whole genome shotgun (WGS) entry which is preliminary data.</text>
</comment>
<evidence type="ECO:0000259" key="5">
    <source>
        <dbReference type="PROSITE" id="PS50023"/>
    </source>
</evidence>
<dbReference type="InterPro" id="IPR001781">
    <property type="entry name" value="Znf_LIM"/>
</dbReference>
<evidence type="ECO:0000256" key="1">
    <source>
        <dbReference type="ARBA" id="ARBA00022723"/>
    </source>
</evidence>
<sequence>MNFGTSYTSSTIEKPCGICGKSVAPADKIIVERTDIHKQCFNCGVCDAALKQGSCAMEKGIYGLRWYCSGAGTNRCALLNKAEKEAKLKAKGAQPVKK</sequence>
<dbReference type="EMBL" id="JAKKPZ010000469">
    <property type="protein sequence ID" value="KAI1694800.1"/>
    <property type="molecule type" value="Genomic_DNA"/>
</dbReference>
<gene>
    <name evidence="6" type="ORF">DdX_19931</name>
</gene>
<dbReference type="Proteomes" id="UP001201812">
    <property type="component" value="Unassembled WGS sequence"/>
</dbReference>
<dbReference type="AlphaFoldDB" id="A0AAD4MJJ8"/>
<proteinExistence type="predicted"/>
<dbReference type="Pfam" id="PF00412">
    <property type="entry name" value="LIM"/>
    <property type="match status" value="1"/>
</dbReference>
<dbReference type="PROSITE" id="PS50023">
    <property type="entry name" value="LIM_DOMAIN_2"/>
    <property type="match status" value="1"/>
</dbReference>
<keyword evidence="2 4" id="KW-0862">Zinc</keyword>
<keyword evidence="7" id="KW-1185">Reference proteome</keyword>
<evidence type="ECO:0000313" key="7">
    <source>
        <dbReference type="Proteomes" id="UP001201812"/>
    </source>
</evidence>
<evidence type="ECO:0000256" key="4">
    <source>
        <dbReference type="PROSITE-ProRule" id="PRU00125"/>
    </source>
</evidence>
<protein>
    <submittedName>
        <fullName evidence="6">LIM domain-containing protein</fullName>
    </submittedName>
</protein>
<accession>A0AAD4MJJ8</accession>
<keyword evidence="1 4" id="KW-0479">Metal-binding</keyword>
<reference evidence="6" key="1">
    <citation type="submission" date="2022-01" db="EMBL/GenBank/DDBJ databases">
        <title>Genome Sequence Resource for Two Populations of Ditylenchus destructor, the Migratory Endoparasitic Phytonematode.</title>
        <authorList>
            <person name="Zhang H."/>
            <person name="Lin R."/>
            <person name="Xie B."/>
        </authorList>
    </citation>
    <scope>NUCLEOTIDE SEQUENCE</scope>
    <source>
        <strain evidence="6">BazhouSP</strain>
    </source>
</reference>
<organism evidence="6 7">
    <name type="scientific">Ditylenchus destructor</name>
    <dbReference type="NCBI Taxonomy" id="166010"/>
    <lineage>
        <taxon>Eukaryota</taxon>
        <taxon>Metazoa</taxon>
        <taxon>Ecdysozoa</taxon>
        <taxon>Nematoda</taxon>
        <taxon>Chromadorea</taxon>
        <taxon>Rhabditida</taxon>
        <taxon>Tylenchina</taxon>
        <taxon>Tylenchomorpha</taxon>
        <taxon>Sphaerularioidea</taxon>
        <taxon>Anguinidae</taxon>
        <taxon>Anguininae</taxon>
        <taxon>Ditylenchus</taxon>
    </lineage>
</organism>
<dbReference type="GO" id="GO:0046872">
    <property type="term" value="F:metal ion binding"/>
    <property type="evidence" value="ECO:0007669"/>
    <property type="project" value="UniProtKB-KW"/>
</dbReference>
<keyword evidence="3 4" id="KW-0440">LIM domain</keyword>
<dbReference type="Gene3D" id="2.10.110.10">
    <property type="entry name" value="Cysteine Rich Protein"/>
    <property type="match status" value="1"/>
</dbReference>